<organism evidence="6 7">
    <name type="scientific">Ceratopteris richardii</name>
    <name type="common">Triangle waterfern</name>
    <dbReference type="NCBI Taxonomy" id="49495"/>
    <lineage>
        <taxon>Eukaryota</taxon>
        <taxon>Viridiplantae</taxon>
        <taxon>Streptophyta</taxon>
        <taxon>Embryophyta</taxon>
        <taxon>Tracheophyta</taxon>
        <taxon>Polypodiopsida</taxon>
        <taxon>Polypodiidae</taxon>
        <taxon>Polypodiales</taxon>
        <taxon>Pteridineae</taxon>
        <taxon>Pteridaceae</taxon>
        <taxon>Parkerioideae</taxon>
        <taxon>Ceratopteris</taxon>
    </lineage>
</organism>
<dbReference type="InterPro" id="IPR036047">
    <property type="entry name" value="F-box-like_dom_sf"/>
</dbReference>
<keyword evidence="2 4" id="KW-0863">Zinc-finger</keyword>
<name>A0A8T2R7V1_CERRI</name>
<dbReference type="Gene3D" id="1.25.40.10">
    <property type="entry name" value="Tetratricopeptide repeat domain"/>
    <property type="match status" value="1"/>
</dbReference>
<dbReference type="Gene3D" id="6.10.140.2220">
    <property type="match status" value="1"/>
</dbReference>
<protein>
    <recommendedName>
        <fullName evidence="5">MYND-type domain-containing protein</fullName>
    </recommendedName>
</protein>
<dbReference type="PROSITE" id="PS50865">
    <property type="entry name" value="ZF_MYND_2"/>
    <property type="match status" value="1"/>
</dbReference>
<dbReference type="Pfam" id="PF23310">
    <property type="entry name" value="TPR_27"/>
    <property type="match status" value="1"/>
</dbReference>
<dbReference type="InterPro" id="IPR044508">
    <property type="entry name" value="At5g50450/At1g67340-like"/>
</dbReference>
<evidence type="ECO:0000256" key="1">
    <source>
        <dbReference type="ARBA" id="ARBA00022723"/>
    </source>
</evidence>
<reference evidence="6" key="1">
    <citation type="submission" date="2021-08" db="EMBL/GenBank/DDBJ databases">
        <title>WGS assembly of Ceratopteris richardii.</title>
        <authorList>
            <person name="Marchant D.B."/>
            <person name="Chen G."/>
            <person name="Jenkins J."/>
            <person name="Shu S."/>
            <person name="Leebens-Mack J."/>
            <person name="Grimwood J."/>
            <person name="Schmutz J."/>
            <person name="Soltis P."/>
            <person name="Soltis D."/>
            <person name="Chen Z.-H."/>
        </authorList>
    </citation>
    <scope>NUCLEOTIDE SEQUENCE</scope>
    <source>
        <strain evidence="6">Whitten #5841</strain>
        <tissue evidence="6">Leaf</tissue>
    </source>
</reference>
<dbReference type="AlphaFoldDB" id="A0A8T2R7V1"/>
<dbReference type="GO" id="GO:0008270">
    <property type="term" value="F:zinc ion binding"/>
    <property type="evidence" value="ECO:0007669"/>
    <property type="project" value="UniProtKB-KW"/>
</dbReference>
<gene>
    <name evidence="6" type="ORF">KP509_29G067600</name>
</gene>
<accession>A0A8T2R7V1</accession>
<dbReference type="InterPro" id="IPR011990">
    <property type="entry name" value="TPR-like_helical_dom_sf"/>
</dbReference>
<dbReference type="OrthoDB" id="265717at2759"/>
<keyword evidence="1" id="KW-0479">Metal-binding</keyword>
<dbReference type="InterPro" id="IPR002893">
    <property type="entry name" value="Znf_MYND"/>
</dbReference>
<proteinExistence type="predicted"/>
<dbReference type="SUPFAM" id="SSF144232">
    <property type="entry name" value="HIT/MYND zinc finger-like"/>
    <property type="match status" value="1"/>
</dbReference>
<keyword evidence="7" id="KW-1185">Reference proteome</keyword>
<dbReference type="PANTHER" id="PTHR46758">
    <property type="entry name" value="MYND DOMAIN-CONTAINING"/>
    <property type="match status" value="1"/>
</dbReference>
<evidence type="ECO:0000259" key="5">
    <source>
        <dbReference type="PROSITE" id="PS50865"/>
    </source>
</evidence>
<dbReference type="Proteomes" id="UP000825935">
    <property type="component" value="Chromosome 29"/>
</dbReference>
<dbReference type="OMA" id="SLHACYF"/>
<evidence type="ECO:0000256" key="4">
    <source>
        <dbReference type="PROSITE-ProRule" id="PRU00134"/>
    </source>
</evidence>
<evidence type="ECO:0000256" key="2">
    <source>
        <dbReference type="ARBA" id="ARBA00022771"/>
    </source>
</evidence>
<dbReference type="CDD" id="cd09917">
    <property type="entry name" value="F-box_SF"/>
    <property type="match status" value="1"/>
</dbReference>
<evidence type="ECO:0000313" key="6">
    <source>
        <dbReference type="EMBL" id="KAH7292429.1"/>
    </source>
</evidence>
<sequence>MRTRRASYGDTGVPRSLKRPRRKRCCDVGDVTVAHICDASQKRARWNCSTPAAGGSDGECPPSCSFLDRLPDDLLISVLACVSSSAESPKDILNTALTCKRFMKLTGCPAVMREVSKEALRVDASRWCTAAAAYLTKCADAGNLEACFILGMIQFYCLTDRKAGLDMLGKAAAGSHGGALHALAVIHFNGSGGGRADKNLRAGVLLCARAAVLRHVDAMRELGHCLQDGYGVLKNVIHGRRLILEANIYEASMEAKTLQSVFRSSDGVSASACLAALASKMKVNGPKLLYRLLDARSHSMASDFGCSVAPPPPSIAHKFLRDWFKIRSLPPGLRMCSHSNCGRPETRRHEFRRCSACGLVNYCSRACQAMDWKLQHKLHCASVVRWQNRALFGLPHVGGGPVHYIHELGNQ</sequence>
<feature type="domain" description="MYND-type" evidence="5">
    <location>
        <begin position="338"/>
        <end position="380"/>
    </location>
</feature>
<evidence type="ECO:0000256" key="3">
    <source>
        <dbReference type="ARBA" id="ARBA00022833"/>
    </source>
</evidence>
<dbReference type="PANTHER" id="PTHR46758:SF2">
    <property type="entry name" value="OJ1485_B09.11 PROTEIN"/>
    <property type="match status" value="1"/>
</dbReference>
<dbReference type="SUPFAM" id="SSF81383">
    <property type="entry name" value="F-box domain"/>
    <property type="match status" value="1"/>
</dbReference>
<dbReference type="SUPFAM" id="SSF81901">
    <property type="entry name" value="HCP-like"/>
    <property type="match status" value="1"/>
</dbReference>
<comment type="caution">
    <text evidence="6">The sequence shown here is derived from an EMBL/GenBank/DDBJ whole genome shotgun (WGS) entry which is preliminary data.</text>
</comment>
<dbReference type="EMBL" id="CM035434">
    <property type="protein sequence ID" value="KAH7292429.1"/>
    <property type="molecule type" value="Genomic_DNA"/>
</dbReference>
<evidence type="ECO:0000313" key="7">
    <source>
        <dbReference type="Proteomes" id="UP000825935"/>
    </source>
</evidence>
<keyword evidence="3" id="KW-0862">Zinc</keyword>
<dbReference type="Pfam" id="PF01753">
    <property type="entry name" value="zf-MYND"/>
    <property type="match status" value="1"/>
</dbReference>
<dbReference type="FunFam" id="6.10.140.2220:FF:000033">
    <property type="entry name" value="Predicted protein"/>
    <property type="match status" value="1"/>
</dbReference>
<dbReference type="InterPro" id="IPR057136">
    <property type="entry name" value="At2g35280_TPR_dom"/>
</dbReference>